<evidence type="ECO:0000256" key="5">
    <source>
        <dbReference type="ARBA" id="ARBA00022884"/>
    </source>
</evidence>
<keyword evidence="5" id="KW-0694">RNA-binding</keyword>
<dbReference type="AlphaFoldDB" id="Q4UE30"/>
<feature type="compositionally biased region" description="Basic residues" evidence="8">
    <location>
        <begin position="1"/>
        <end position="11"/>
    </location>
</feature>
<dbReference type="EMBL" id="CR940348">
    <property type="protein sequence ID" value="CAI74659.1"/>
    <property type="molecule type" value="Genomic_DNA"/>
</dbReference>
<keyword evidence="2" id="KW-0489">Methyltransferase</keyword>
<dbReference type="GO" id="GO:0003723">
    <property type="term" value="F:RNA binding"/>
    <property type="evidence" value="ECO:0007669"/>
    <property type="project" value="UniProtKB-KW"/>
</dbReference>
<evidence type="ECO:0000256" key="4">
    <source>
        <dbReference type="ARBA" id="ARBA00022691"/>
    </source>
</evidence>
<reference evidence="10 11" key="1">
    <citation type="journal article" date="2005" name="Science">
        <title>Genome of the host-cell transforming parasite Theileria annulata compared with T. parva.</title>
        <authorList>
            <person name="Pain A."/>
            <person name="Renauld H."/>
            <person name="Berriman M."/>
            <person name="Murphy L."/>
            <person name="Yeats C.A."/>
            <person name="Weir W."/>
            <person name="Kerhornou A."/>
            <person name="Aslett M."/>
            <person name="Bishop R."/>
            <person name="Bouchier C."/>
            <person name="Cochet M."/>
            <person name="Coulson R.M.R."/>
            <person name="Cronin A."/>
            <person name="de Villiers E.P."/>
            <person name="Fraser A."/>
            <person name="Fosker N."/>
            <person name="Gardner M."/>
            <person name="Goble A."/>
            <person name="Griffiths-Jones S."/>
            <person name="Harris D.E."/>
            <person name="Katzer F."/>
            <person name="Larke N."/>
            <person name="Lord A."/>
            <person name="Maser P."/>
            <person name="McKellar S."/>
            <person name="Mooney P."/>
            <person name="Morton F."/>
            <person name="Nene V."/>
            <person name="O'Neil S."/>
            <person name="Price C."/>
            <person name="Quail M.A."/>
            <person name="Rabbinowitsch E."/>
            <person name="Rawlings N.D."/>
            <person name="Rutter S."/>
            <person name="Saunders D."/>
            <person name="Seeger K."/>
            <person name="Shah T."/>
            <person name="Squares R."/>
            <person name="Squares S."/>
            <person name="Tivey A."/>
            <person name="Walker A.R."/>
            <person name="Woodward J."/>
            <person name="Dobbelaere D.A.E."/>
            <person name="Langsley G."/>
            <person name="Rajandream M.A."/>
            <person name="McKeever D."/>
            <person name="Shiels B."/>
            <person name="Tait A."/>
            <person name="Barrell B.G."/>
            <person name="Hall N."/>
        </authorList>
    </citation>
    <scope>NUCLEOTIDE SEQUENCE [LARGE SCALE GENOMIC DNA]</scope>
    <source>
        <strain evidence="11">Ankara</strain>
    </source>
</reference>
<dbReference type="GO" id="GO:0005634">
    <property type="term" value="C:nucleus"/>
    <property type="evidence" value="ECO:0007669"/>
    <property type="project" value="TreeGrafter"/>
</dbReference>
<keyword evidence="4" id="KW-0949">S-adenosyl-L-methionine</keyword>
<dbReference type="KEGG" id="tan:TA12560"/>
<dbReference type="CDD" id="cd02440">
    <property type="entry name" value="AdoMet_MTases"/>
    <property type="match status" value="1"/>
</dbReference>
<evidence type="ECO:0000259" key="9">
    <source>
        <dbReference type="PROSITE" id="PS51562"/>
    </source>
</evidence>
<keyword evidence="11" id="KW-1185">Reference proteome</keyword>
<name>Q4UE30_THEAN</name>
<dbReference type="GeneID" id="3861707"/>
<evidence type="ECO:0000256" key="2">
    <source>
        <dbReference type="ARBA" id="ARBA00022603"/>
    </source>
</evidence>
<dbReference type="InParanoid" id="Q4UE30"/>
<feature type="domain" description="MRNA cap 0 methyltransferase" evidence="9">
    <location>
        <begin position="406"/>
        <end position="706"/>
    </location>
</feature>
<dbReference type="OMA" id="FLMESID"/>
<keyword evidence="6" id="KW-0506">mRNA capping</keyword>
<gene>
    <name evidence="10" type="ORF">TA12560</name>
</gene>
<evidence type="ECO:0000256" key="3">
    <source>
        <dbReference type="ARBA" id="ARBA00022679"/>
    </source>
</evidence>
<evidence type="ECO:0000313" key="11">
    <source>
        <dbReference type="Proteomes" id="UP000001950"/>
    </source>
</evidence>
<evidence type="ECO:0000256" key="6">
    <source>
        <dbReference type="ARBA" id="ARBA00023042"/>
    </source>
</evidence>
<dbReference type="Proteomes" id="UP000001950">
    <property type="component" value="Chromosome 2"/>
</dbReference>
<evidence type="ECO:0000313" key="10">
    <source>
        <dbReference type="EMBL" id="CAI74659.1"/>
    </source>
</evidence>
<dbReference type="VEuPathDB" id="PiroplasmaDB:TA12560"/>
<dbReference type="InterPro" id="IPR039753">
    <property type="entry name" value="RG7MT1"/>
</dbReference>
<sequence length="722" mass="84565">MVNRPKSRRKVSNQDSTDSGPKELTSCDNPLLIQGYNLFDNQYKENTIHNRICHSIKESLDSISDPLSCNVIFQIGKLMSVVKSRSIVLPIETEAVLDFDSNKVKFVPNVSKQCLDSLYLNIFVSRSDYSKLVQNNDYLEVELVYNTKTCNSESRNSNKEGFCHSIIYRIPFVFNEQLNFNDLKQYTYNYLDSIIVYRPQSNYHFKVQTNCIISVDGNTKESRGSVMKMLFRHLRTYNSSKLENVKFIKFNLEVVDEWDIPINDELCNLEILEVIKACYETFIATNNSNSYPFIDLDNSEESKVKIIQISTDSSKISNNSQLYRQYKRLIEYKPNRFNYIVSLLESNTRMLLDLFDRTLFDGTGLGKELDDRKFDGMDYYPNLFGDTAEFAQIHYDTRKVIRQQESAIEALRKYNNLVKRVLILCNIKKNTSVLELACGHAQDLDKYNTKRIRKLMGIDISMREINEARRRYGQRKRTLSFNAEFHHGNLLDPKIYSMFIKNNTFDVVSIQLAIHYILDTEASTNFILEKIYNSLNEGGLFIGSTICCDQLSKELASNINKSVNNTEVWEFGNPIFKITLDEKSVQEIKNSSENLNYTEIKEVLNSSWGLKYHFFLMESIDESEYVVPWRKFVDMCNRIGLKLVESYTFPEYLDKYRTLIENKRLELPQNVYENMDYHFKNISNYSFSNDQMRVFSLYKIFVFEKITGRDKLYIQGVKIKRN</sequence>
<dbReference type="InterPro" id="IPR004971">
    <property type="entry name" value="mRNA_G-N7_MeTrfase_dom"/>
</dbReference>
<dbReference type="Gene3D" id="3.40.50.150">
    <property type="entry name" value="Vaccinia Virus protein VP39"/>
    <property type="match status" value="1"/>
</dbReference>
<dbReference type="RefSeq" id="XP_952391.1">
    <property type="nucleotide sequence ID" value="XM_947298.1"/>
</dbReference>
<keyword evidence="3" id="KW-0808">Transferase</keyword>
<dbReference type="Pfam" id="PF03291">
    <property type="entry name" value="mRNA_G-N7_MeTrfase"/>
    <property type="match status" value="1"/>
</dbReference>
<evidence type="ECO:0000256" key="1">
    <source>
        <dbReference type="ARBA" id="ARBA00011926"/>
    </source>
</evidence>
<dbReference type="InterPro" id="IPR029063">
    <property type="entry name" value="SAM-dependent_MTases_sf"/>
</dbReference>
<organism evidence="10 11">
    <name type="scientific">Theileria annulata</name>
    <dbReference type="NCBI Taxonomy" id="5874"/>
    <lineage>
        <taxon>Eukaryota</taxon>
        <taxon>Sar</taxon>
        <taxon>Alveolata</taxon>
        <taxon>Apicomplexa</taxon>
        <taxon>Aconoidasida</taxon>
        <taxon>Piroplasmida</taxon>
        <taxon>Theileriidae</taxon>
        <taxon>Theileria</taxon>
    </lineage>
</organism>
<dbReference type="STRING" id="5874.Q4UE30"/>
<dbReference type="EC" id="2.1.1.56" evidence="1"/>
<dbReference type="PANTHER" id="PTHR12189">
    <property type="entry name" value="MRNA GUANINE-7- METHYLTRANSFERASE"/>
    <property type="match status" value="1"/>
</dbReference>
<comment type="catalytic activity">
    <reaction evidence="7">
        <text>a 5'-end (5'-triphosphoguanosine)-ribonucleoside in mRNA + S-adenosyl-L-methionine = a 5'-end (N(7)-methyl 5'-triphosphoguanosine)-ribonucleoside in mRNA + S-adenosyl-L-homocysteine</text>
        <dbReference type="Rhea" id="RHEA:67008"/>
        <dbReference type="Rhea" id="RHEA-COMP:17166"/>
        <dbReference type="Rhea" id="RHEA-COMP:17167"/>
        <dbReference type="ChEBI" id="CHEBI:57856"/>
        <dbReference type="ChEBI" id="CHEBI:59789"/>
        <dbReference type="ChEBI" id="CHEBI:156461"/>
        <dbReference type="ChEBI" id="CHEBI:167617"/>
        <dbReference type="EC" id="2.1.1.56"/>
    </reaction>
</comment>
<dbReference type="PANTHER" id="PTHR12189:SF2">
    <property type="entry name" value="MRNA CAP GUANINE-N7 METHYLTRANSFERASE"/>
    <property type="match status" value="1"/>
</dbReference>
<dbReference type="SUPFAM" id="SSF53335">
    <property type="entry name" value="S-adenosyl-L-methionine-dependent methyltransferases"/>
    <property type="match status" value="1"/>
</dbReference>
<evidence type="ECO:0000256" key="7">
    <source>
        <dbReference type="ARBA" id="ARBA00044712"/>
    </source>
</evidence>
<dbReference type="OrthoDB" id="10248867at2759"/>
<feature type="region of interest" description="Disordered" evidence="8">
    <location>
        <begin position="1"/>
        <end position="26"/>
    </location>
</feature>
<protein>
    <recommendedName>
        <fullName evidence="1">mRNA (guanine-N(7))-methyltransferase</fullName>
        <ecNumber evidence="1">2.1.1.56</ecNumber>
    </recommendedName>
</protein>
<proteinExistence type="predicted"/>
<dbReference type="GO" id="GO:0004482">
    <property type="term" value="F:mRNA 5'-cap (guanine-N7-)-methyltransferase activity"/>
    <property type="evidence" value="ECO:0007669"/>
    <property type="project" value="UniProtKB-EC"/>
</dbReference>
<dbReference type="PROSITE" id="PS51562">
    <property type="entry name" value="RNA_CAP0_MT"/>
    <property type="match status" value="1"/>
</dbReference>
<accession>Q4UE30</accession>
<dbReference type="eggNOG" id="KOG1975">
    <property type="taxonomic scope" value="Eukaryota"/>
</dbReference>
<keyword evidence="6" id="KW-0507">mRNA processing</keyword>
<evidence type="ECO:0000256" key="8">
    <source>
        <dbReference type="SAM" id="MobiDB-lite"/>
    </source>
</evidence>